<feature type="transmembrane region" description="Helical" evidence="2">
    <location>
        <begin position="854"/>
        <end position="876"/>
    </location>
</feature>
<dbReference type="AlphaFoldDB" id="A0A813I6A3"/>
<feature type="transmembrane region" description="Helical" evidence="2">
    <location>
        <begin position="800"/>
        <end position="818"/>
    </location>
</feature>
<dbReference type="SUPFAM" id="SSF103473">
    <property type="entry name" value="MFS general substrate transporter"/>
    <property type="match status" value="1"/>
</dbReference>
<keyword evidence="2" id="KW-0812">Transmembrane</keyword>
<feature type="transmembrane region" description="Helical" evidence="2">
    <location>
        <begin position="762"/>
        <end position="788"/>
    </location>
</feature>
<feature type="transmembrane region" description="Helical" evidence="2">
    <location>
        <begin position="830"/>
        <end position="848"/>
    </location>
</feature>
<protein>
    <recommendedName>
        <fullName evidence="5">Major facilitator superfamily (MFS) profile domain-containing protein</fullName>
    </recommendedName>
</protein>
<evidence type="ECO:0000313" key="4">
    <source>
        <dbReference type="Proteomes" id="UP000626109"/>
    </source>
</evidence>
<reference evidence="3" key="1">
    <citation type="submission" date="2021-02" db="EMBL/GenBank/DDBJ databases">
        <authorList>
            <person name="Dougan E. K."/>
            <person name="Rhodes N."/>
            <person name="Thang M."/>
            <person name="Chan C."/>
        </authorList>
    </citation>
    <scope>NUCLEOTIDE SEQUENCE</scope>
</reference>
<evidence type="ECO:0000313" key="3">
    <source>
        <dbReference type="EMBL" id="CAE8645272.1"/>
    </source>
</evidence>
<keyword evidence="2" id="KW-0472">Membrane</keyword>
<organism evidence="3 4">
    <name type="scientific">Polarella glacialis</name>
    <name type="common">Dinoflagellate</name>
    <dbReference type="NCBI Taxonomy" id="89957"/>
    <lineage>
        <taxon>Eukaryota</taxon>
        <taxon>Sar</taxon>
        <taxon>Alveolata</taxon>
        <taxon>Dinophyceae</taxon>
        <taxon>Suessiales</taxon>
        <taxon>Suessiaceae</taxon>
        <taxon>Polarella</taxon>
    </lineage>
</organism>
<evidence type="ECO:0008006" key="5">
    <source>
        <dbReference type="Google" id="ProtNLM"/>
    </source>
</evidence>
<feature type="non-terminal residue" evidence="3">
    <location>
        <position position="1"/>
    </location>
</feature>
<feature type="region of interest" description="Disordered" evidence="1">
    <location>
        <begin position="49"/>
        <end position="91"/>
    </location>
</feature>
<feature type="transmembrane region" description="Helical" evidence="2">
    <location>
        <begin position="520"/>
        <end position="541"/>
    </location>
</feature>
<dbReference type="GO" id="GO:0022857">
    <property type="term" value="F:transmembrane transporter activity"/>
    <property type="evidence" value="ECO:0007669"/>
    <property type="project" value="InterPro"/>
</dbReference>
<dbReference type="Pfam" id="PF07690">
    <property type="entry name" value="MFS_1"/>
    <property type="match status" value="1"/>
</dbReference>
<dbReference type="Gene3D" id="1.20.1250.20">
    <property type="entry name" value="MFS general substrate transporter like domains"/>
    <property type="match status" value="1"/>
</dbReference>
<feature type="transmembrane region" description="Helical" evidence="2">
    <location>
        <begin position="588"/>
        <end position="615"/>
    </location>
</feature>
<dbReference type="InterPro" id="IPR011701">
    <property type="entry name" value="MFS"/>
</dbReference>
<comment type="caution">
    <text evidence="3">The sequence shown here is derived from an EMBL/GenBank/DDBJ whole genome shotgun (WGS) entry which is preliminary data.</text>
</comment>
<dbReference type="EMBL" id="CAJNNW010003330">
    <property type="protein sequence ID" value="CAE8645272.1"/>
    <property type="molecule type" value="Genomic_DNA"/>
</dbReference>
<evidence type="ECO:0000256" key="2">
    <source>
        <dbReference type="SAM" id="Phobius"/>
    </source>
</evidence>
<feature type="transmembrane region" description="Helical" evidence="2">
    <location>
        <begin position="680"/>
        <end position="702"/>
    </location>
</feature>
<feature type="transmembrane region" description="Helical" evidence="2">
    <location>
        <begin position="888"/>
        <end position="909"/>
    </location>
</feature>
<name>A0A813I6A3_POLGL</name>
<dbReference type="Proteomes" id="UP000626109">
    <property type="component" value="Unassembled WGS sequence"/>
</dbReference>
<gene>
    <name evidence="3" type="ORF">PGLA2088_LOCUS3767</name>
</gene>
<proteinExistence type="predicted"/>
<keyword evidence="2" id="KW-1133">Transmembrane helix</keyword>
<evidence type="ECO:0000256" key="1">
    <source>
        <dbReference type="SAM" id="MobiDB-lite"/>
    </source>
</evidence>
<accession>A0A813I6A3</accession>
<sequence length="929" mass="99849">MLNAPELATLRRPLLLVQEGDESRSEHRESPLLSALDLPVRTGSSRVLSSCSSSSSSCGLPKETQTRRSPHLQPAVRDFSGSEPPPGDIQRACRSFDDLLLPEREGGDGDGGHGSLLCARRFATDDDITQDWANQTRSMRWPTATPLERRQATRRQRPSALYAPPGIGAVQALSFPHTPDCAHCETTLKFSEARWGTGLCKTCYGTALKDCSVCKKVLPLKQLQWGSGLCKPCYNASEKQCRVCEGNLAFGRHWGTGLCDRCYGKVKTSCRMCRSNLDPHMLHWGTGLCDPCYNSCQKDCTICSTRLEGSTLLWGSGLCDRCYDSCEQTCAGCQSKIALGSLHWRSALCDGCYDARSKTCKFCDRRLGAEELRTGLCTPCYSSCPRTCKKCCCEIGDQAVHWGSGLCDVCYDVCEKCCKLCSQAIALGEMHWGSGLCDACYMQCEKTCRICRTALSLGQLHWGTRLCDPCFDACEKTCRSCEQPISIGSLQWGSGLCDCCYDSGVRPTPQPLSGGVKATIAAQLLFYLTVGMLQPFLFLQIRDLRYKPSAPTVYAAVLTCASVAGMFAPVPLGIWAERRGEREVYYGLALLSAIAAAALAVEIPSPIFALAWAALSVPPAVRGVRAAYFAKHVAPEDLSRAGQLASSAGLTGGFLGPLASGALTQVFGDGSDDGRWPTPFLAGAIFSATASLAFTLALAWTIPKEAKKKGGNRYSCEGREWCERCSRELNETELGYATALCDNCYDSFRGAGYSFGRFCRNVLIAFCVVAALLEVSMNAGVIAAFQPIAVSHFGWGSDSVAAVNFAGAAFSVVISLLMAHLRLPERTQMAIAAGLYLSGVLVFTTPPLSQWRLVVGLMLGIKAQILFMAPFTAIFSRLIGRARVTNRLTTALCLAPAIGAALGTAFAPVCIDAAGTPAFALVALPAVAA</sequence>
<dbReference type="InterPro" id="IPR036259">
    <property type="entry name" value="MFS_trans_sf"/>
</dbReference>
<feature type="transmembrane region" description="Helical" evidence="2">
    <location>
        <begin position="648"/>
        <end position="668"/>
    </location>
</feature>
<feature type="transmembrane region" description="Helical" evidence="2">
    <location>
        <begin position="553"/>
        <end position="576"/>
    </location>
</feature>